<dbReference type="InterPro" id="IPR003660">
    <property type="entry name" value="HAMP_dom"/>
</dbReference>
<proteinExistence type="inferred from homology"/>
<dbReference type="InterPro" id="IPR047347">
    <property type="entry name" value="YvaQ-like_sensor"/>
</dbReference>
<gene>
    <name evidence="6" type="ORF">IM725_01685</name>
</gene>
<evidence type="ECO:0000313" key="6">
    <source>
        <dbReference type="EMBL" id="MBE7939281.1"/>
    </source>
</evidence>
<evidence type="ECO:0000256" key="1">
    <source>
        <dbReference type="ARBA" id="ARBA00022481"/>
    </source>
</evidence>
<dbReference type="PROSITE" id="PS50885">
    <property type="entry name" value="HAMP"/>
    <property type="match status" value="1"/>
</dbReference>
<feature type="domain" description="Methyl-accepting transducer" evidence="4">
    <location>
        <begin position="269"/>
        <end position="498"/>
    </location>
</feature>
<dbReference type="PANTHER" id="PTHR43531:SF14">
    <property type="entry name" value="METHYL-ACCEPTING CHEMOTAXIS PROTEIN I-RELATED"/>
    <property type="match status" value="1"/>
</dbReference>
<dbReference type="SUPFAM" id="SSF58104">
    <property type="entry name" value="Methyl-accepting chemotaxis protein (MCP) signaling domain"/>
    <property type="match status" value="1"/>
</dbReference>
<keyword evidence="1" id="KW-0488">Methylation</keyword>
<organism evidence="6 7">
    <name type="scientific">Ramlibacter aquaticus</name>
    <dbReference type="NCBI Taxonomy" id="2780094"/>
    <lineage>
        <taxon>Bacteria</taxon>
        <taxon>Pseudomonadati</taxon>
        <taxon>Pseudomonadota</taxon>
        <taxon>Betaproteobacteria</taxon>
        <taxon>Burkholderiales</taxon>
        <taxon>Comamonadaceae</taxon>
        <taxon>Ramlibacter</taxon>
    </lineage>
</organism>
<comment type="caution">
    <text evidence="6">The sequence shown here is derived from an EMBL/GenBank/DDBJ whole genome shotgun (WGS) entry which is preliminary data.</text>
</comment>
<dbReference type="SMART" id="SM00283">
    <property type="entry name" value="MA"/>
    <property type="match status" value="1"/>
</dbReference>
<dbReference type="RefSeq" id="WP_193778828.1">
    <property type="nucleotide sequence ID" value="NZ_JADDOJ010000003.1"/>
</dbReference>
<dbReference type="PRINTS" id="PR00260">
    <property type="entry name" value="CHEMTRNSDUCR"/>
</dbReference>
<dbReference type="Proteomes" id="UP000715965">
    <property type="component" value="Unassembled WGS sequence"/>
</dbReference>
<name>A0ABR9SAC6_9BURK</name>
<reference evidence="6 7" key="1">
    <citation type="submission" date="2020-10" db="EMBL/GenBank/DDBJ databases">
        <title>Draft genome of Ramlibacter aquaticus LMG 30558.</title>
        <authorList>
            <person name="Props R."/>
        </authorList>
    </citation>
    <scope>NUCLEOTIDE SEQUENCE [LARGE SCALE GENOMIC DNA]</scope>
    <source>
        <strain evidence="6 7">LMG 30558</strain>
    </source>
</reference>
<evidence type="ECO:0000259" key="4">
    <source>
        <dbReference type="PROSITE" id="PS50111"/>
    </source>
</evidence>
<dbReference type="CDD" id="cd11386">
    <property type="entry name" value="MCP_signal"/>
    <property type="match status" value="1"/>
</dbReference>
<protein>
    <submittedName>
        <fullName evidence="6">HAMP domain-containing protein</fullName>
    </submittedName>
</protein>
<sequence length="518" mass="53331">MAASLRLRARLAAAFGAVLLMLLAVAAIAILEMRSLQAIDARQAALHATRADVAAWAAATRLNVVRAVTLAKAGSPPSIAPWLDAEIKKTSASITGLQKRLDVALDLPQHKDVLAGMAERRKEYLSVRAALLKRMADPRDVAAAQAEVDTRLSPLADAYLGELDKLAAGVDAQVQALDAERLAAVQRAQWLLPSLTLAALLLGAVLATGVANGLALPLREVQEAVRRIAGGDLSQPVAVTRSDEVGQLQQAVAGMQDSLRQMVGGIRSGTEGVGSATSQIASGNQDLSARTERAASNLQQTAATMAQLSDAIRESAGSASRANELAATAAEVARQGGDIVSQVVGTMAEINAGSGRISEITGVIDSIAFQTNILALNAAVEAARAGEEGRGFAVVAQEVRSLAGRCADAAREIRGLIEESVRKAETGARLVKDAGGTMAAIQHSVQDVSQAIAGVTGATASQATGIGEVTRAVAQLDDITQQNAALVEQASAAAESLREQAQSLGRLVGSFRLAPGMA</sequence>
<keyword evidence="7" id="KW-1185">Reference proteome</keyword>
<feature type="domain" description="HAMP" evidence="5">
    <location>
        <begin position="212"/>
        <end position="264"/>
    </location>
</feature>
<dbReference type="CDD" id="cd06225">
    <property type="entry name" value="HAMP"/>
    <property type="match status" value="1"/>
</dbReference>
<evidence type="ECO:0000313" key="7">
    <source>
        <dbReference type="Proteomes" id="UP000715965"/>
    </source>
</evidence>
<evidence type="ECO:0000256" key="2">
    <source>
        <dbReference type="ARBA" id="ARBA00029447"/>
    </source>
</evidence>
<dbReference type="Pfam" id="PF00015">
    <property type="entry name" value="MCPsignal"/>
    <property type="match status" value="1"/>
</dbReference>
<dbReference type="CDD" id="cd19411">
    <property type="entry name" value="MCP2201-like_sensor"/>
    <property type="match status" value="1"/>
</dbReference>
<accession>A0ABR9SAC6</accession>
<dbReference type="Pfam" id="PF00672">
    <property type="entry name" value="HAMP"/>
    <property type="match status" value="1"/>
</dbReference>
<dbReference type="SMART" id="SM00304">
    <property type="entry name" value="HAMP"/>
    <property type="match status" value="1"/>
</dbReference>
<evidence type="ECO:0000256" key="3">
    <source>
        <dbReference type="PROSITE-ProRule" id="PRU00284"/>
    </source>
</evidence>
<dbReference type="InterPro" id="IPR004089">
    <property type="entry name" value="MCPsignal_dom"/>
</dbReference>
<dbReference type="InterPro" id="IPR051310">
    <property type="entry name" value="MCP_chemotaxis"/>
</dbReference>
<dbReference type="PROSITE" id="PS50111">
    <property type="entry name" value="CHEMOTAXIS_TRANSDUC_2"/>
    <property type="match status" value="1"/>
</dbReference>
<keyword evidence="3" id="KW-0807">Transducer</keyword>
<evidence type="ECO:0000259" key="5">
    <source>
        <dbReference type="PROSITE" id="PS50885"/>
    </source>
</evidence>
<dbReference type="EMBL" id="JADDOJ010000003">
    <property type="protein sequence ID" value="MBE7939281.1"/>
    <property type="molecule type" value="Genomic_DNA"/>
</dbReference>
<dbReference type="PANTHER" id="PTHR43531">
    <property type="entry name" value="PROTEIN ICFG"/>
    <property type="match status" value="1"/>
</dbReference>
<comment type="similarity">
    <text evidence="2">Belongs to the methyl-accepting chemotaxis (MCP) protein family.</text>
</comment>
<dbReference type="InterPro" id="IPR004090">
    <property type="entry name" value="Chemotax_Me-accpt_rcpt"/>
</dbReference>
<dbReference type="Gene3D" id="1.10.287.950">
    <property type="entry name" value="Methyl-accepting chemotaxis protein"/>
    <property type="match status" value="1"/>
</dbReference>